<name>A0ABV4U1A3_9BACT</name>
<evidence type="ECO:0000256" key="5">
    <source>
        <dbReference type="ARBA" id="ARBA00022490"/>
    </source>
</evidence>
<dbReference type="EC" id="4.3.3.7" evidence="4 12"/>
<evidence type="ECO:0000256" key="1">
    <source>
        <dbReference type="ARBA" id="ARBA00003294"/>
    </source>
</evidence>
<feature type="active site" description="Schiff-base intermediate with substrate" evidence="12">
    <location>
        <position position="160"/>
    </location>
</feature>
<comment type="caution">
    <text evidence="14">The sequence shown here is derived from an EMBL/GenBank/DDBJ whole genome shotgun (WGS) entry which is preliminary data.</text>
</comment>
<dbReference type="InterPro" id="IPR002220">
    <property type="entry name" value="DapA-like"/>
</dbReference>
<organism evidence="14 15">
    <name type="scientific">Natronomicrosphaera hydrolytica</name>
    <dbReference type="NCBI Taxonomy" id="3242702"/>
    <lineage>
        <taxon>Bacteria</taxon>
        <taxon>Pseudomonadati</taxon>
        <taxon>Planctomycetota</taxon>
        <taxon>Phycisphaerae</taxon>
        <taxon>Phycisphaerales</taxon>
        <taxon>Phycisphaeraceae</taxon>
        <taxon>Natronomicrosphaera</taxon>
    </lineage>
</organism>
<feature type="active site" description="Proton donor/acceptor" evidence="12">
    <location>
        <position position="132"/>
    </location>
</feature>
<dbReference type="PRINTS" id="PR00146">
    <property type="entry name" value="DHPICSNTHASE"/>
</dbReference>
<keyword evidence="10 12" id="KW-0704">Schiff base</keyword>
<dbReference type="GO" id="GO:0008840">
    <property type="term" value="F:4-hydroxy-tetrahydrodipicolinate synthase activity"/>
    <property type="evidence" value="ECO:0007669"/>
    <property type="project" value="UniProtKB-EC"/>
</dbReference>
<comment type="similarity">
    <text evidence="3 12 13">Belongs to the DapA family.</text>
</comment>
<gene>
    <name evidence="12 14" type="primary">dapA</name>
    <name evidence="14" type="ORF">ACERK3_03320</name>
</gene>
<dbReference type="InterPro" id="IPR020624">
    <property type="entry name" value="Schiff_base-form_aldolases_CS"/>
</dbReference>
<keyword evidence="7 12" id="KW-0220">Diaminopimelate biosynthesis</keyword>
<dbReference type="SMART" id="SM01130">
    <property type="entry name" value="DHDPS"/>
    <property type="match status" value="1"/>
</dbReference>
<evidence type="ECO:0000256" key="4">
    <source>
        <dbReference type="ARBA" id="ARBA00012086"/>
    </source>
</evidence>
<dbReference type="PANTHER" id="PTHR12128:SF66">
    <property type="entry name" value="4-HYDROXY-2-OXOGLUTARATE ALDOLASE, MITOCHONDRIAL"/>
    <property type="match status" value="1"/>
</dbReference>
<dbReference type="HAMAP" id="MF_00418">
    <property type="entry name" value="DapA"/>
    <property type="match status" value="1"/>
</dbReference>
<comment type="function">
    <text evidence="1 12">Catalyzes the condensation of (S)-aspartate-beta-semialdehyde [(S)-ASA] and pyruvate to 4-hydroxy-tetrahydrodipicolinate (HTPA).</text>
</comment>
<comment type="subcellular location">
    <subcellularLocation>
        <location evidence="12">Cytoplasm</location>
    </subcellularLocation>
</comment>
<feature type="site" description="Part of a proton relay during catalysis" evidence="12">
    <location>
        <position position="106"/>
    </location>
</feature>
<keyword evidence="6 12" id="KW-0028">Amino-acid biosynthesis</keyword>
<evidence type="ECO:0000256" key="11">
    <source>
        <dbReference type="ARBA" id="ARBA00047836"/>
    </source>
</evidence>
<dbReference type="RefSeq" id="WP_425344246.1">
    <property type="nucleotide sequence ID" value="NZ_JBGUBD010000002.1"/>
</dbReference>
<comment type="subunit">
    <text evidence="12">Homotetramer; dimer of dimers.</text>
</comment>
<evidence type="ECO:0000256" key="9">
    <source>
        <dbReference type="ARBA" id="ARBA00023239"/>
    </source>
</evidence>
<dbReference type="InterPro" id="IPR005263">
    <property type="entry name" value="DapA"/>
</dbReference>
<keyword evidence="15" id="KW-1185">Reference proteome</keyword>
<evidence type="ECO:0000256" key="7">
    <source>
        <dbReference type="ARBA" id="ARBA00022915"/>
    </source>
</evidence>
<dbReference type="EMBL" id="JBGUBD010000002">
    <property type="protein sequence ID" value="MFA9477321.1"/>
    <property type="molecule type" value="Genomic_DNA"/>
</dbReference>
<evidence type="ECO:0000313" key="14">
    <source>
        <dbReference type="EMBL" id="MFA9477321.1"/>
    </source>
</evidence>
<dbReference type="PROSITE" id="PS00666">
    <property type="entry name" value="DHDPS_2"/>
    <property type="match status" value="1"/>
</dbReference>
<feature type="binding site" evidence="12">
    <location>
        <position position="44"/>
    </location>
    <ligand>
        <name>pyruvate</name>
        <dbReference type="ChEBI" id="CHEBI:15361"/>
    </ligand>
</feature>
<dbReference type="SUPFAM" id="SSF51569">
    <property type="entry name" value="Aldolase"/>
    <property type="match status" value="1"/>
</dbReference>
<comment type="catalytic activity">
    <reaction evidence="11 12">
        <text>L-aspartate 4-semialdehyde + pyruvate = (2S,4S)-4-hydroxy-2,3,4,5-tetrahydrodipicolinate + H2O + H(+)</text>
        <dbReference type="Rhea" id="RHEA:34171"/>
        <dbReference type="ChEBI" id="CHEBI:15361"/>
        <dbReference type="ChEBI" id="CHEBI:15377"/>
        <dbReference type="ChEBI" id="CHEBI:15378"/>
        <dbReference type="ChEBI" id="CHEBI:67139"/>
        <dbReference type="ChEBI" id="CHEBI:537519"/>
        <dbReference type="EC" id="4.3.3.7"/>
    </reaction>
</comment>
<keyword evidence="9 12" id="KW-0456">Lyase</keyword>
<evidence type="ECO:0000256" key="6">
    <source>
        <dbReference type="ARBA" id="ARBA00022605"/>
    </source>
</evidence>
<dbReference type="NCBIfam" id="TIGR00674">
    <property type="entry name" value="dapA"/>
    <property type="match status" value="1"/>
</dbReference>
<evidence type="ECO:0000256" key="13">
    <source>
        <dbReference type="PIRNR" id="PIRNR001365"/>
    </source>
</evidence>
<evidence type="ECO:0000256" key="12">
    <source>
        <dbReference type="HAMAP-Rule" id="MF_00418"/>
    </source>
</evidence>
<reference evidence="14 15" key="1">
    <citation type="submission" date="2024-08" db="EMBL/GenBank/DDBJ databases">
        <title>Whole-genome sequencing of halo(alkali)philic microorganisms from hypersaline lakes.</title>
        <authorList>
            <person name="Sorokin D.Y."/>
            <person name="Merkel A.Y."/>
            <person name="Messina E."/>
            <person name="Yakimov M."/>
        </authorList>
    </citation>
    <scope>NUCLEOTIDE SEQUENCE [LARGE SCALE GENOMIC DNA]</scope>
    <source>
        <strain evidence="14 15">AB-hyl4</strain>
    </source>
</reference>
<dbReference type="PIRSF" id="PIRSF001365">
    <property type="entry name" value="DHDPS"/>
    <property type="match status" value="1"/>
</dbReference>
<evidence type="ECO:0000313" key="15">
    <source>
        <dbReference type="Proteomes" id="UP001575105"/>
    </source>
</evidence>
<feature type="site" description="Part of a proton relay during catalysis" evidence="12">
    <location>
        <position position="43"/>
    </location>
</feature>
<sequence length="292" mass="31333">MLQGAFTAMVTPFRDGGLDESQLAKNVAFQIEQGIDGLVPVGTTGESPTLSHDEHRRVVERTVEAAAGKVKVVAGTGSNATQEALELTRHAKQAGVDAALMVNPYYNKPSQEGLYRHFMTVADQVDLPIVLYNIPGRTAIQLTAETVARLARHDNIVAIKEATGSMDMASEIAMRCEGQQMTILSGDDSLTLPLMSIGAKGVISVVSNILPAKVKAMVDAALKGNFVEARQQHAKLFPLFRGMLSLDVNPVPIKTAMRLLSQDTGELRLPLCEMSDDASAALEKVLREAALL</sequence>
<evidence type="ECO:0000256" key="8">
    <source>
        <dbReference type="ARBA" id="ARBA00023154"/>
    </source>
</evidence>
<comment type="caution">
    <text evidence="12">Was originally thought to be a dihydrodipicolinate synthase (DHDPS), catalyzing the condensation of (S)-aspartate-beta-semialdehyde [(S)-ASA] and pyruvate to dihydrodipicolinate (DHDP). However, it was shown in E.coli that the product of the enzymatic reaction is not dihydrodipicolinate but in fact (4S)-4-hydroxy-2,3,4,5-tetrahydro-(2S)-dipicolinic acid (HTPA), and that the consecutive dehydration reaction leading to DHDP is not spontaneous but catalyzed by DapB.</text>
</comment>
<keyword evidence="5 12" id="KW-0963">Cytoplasm</keyword>
<proteinExistence type="inferred from homology"/>
<dbReference type="Proteomes" id="UP001575105">
    <property type="component" value="Unassembled WGS sequence"/>
</dbReference>
<keyword evidence="8 12" id="KW-0457">Lysine biosynthesis</keyword>
<dbReference type="InterPro" id="IPR020625">
    <property type="entry name" value="Schiff_base-form_aldolases_AS"/>
</dbReference>
<protein>
    <recommendedName>
        <fullName evidence="4 12">4-hydroxy-tetrahydrodipicolinate synthase</fullName>
        <shortName evidence="12">HTPA synthase</shortName>
        <ecNumber evidence="4 12">4.3.3.7</ecNumber>
    </recommendedName>
</protein>
<feature type="binding site" evidence="12">
    <location>
        <position position="203"/>
    </location>
    <ligand>
        <name>pyruvate</name>
        <dbReference type="ChEBI" id="CHEBI:15361"/>
    </ligand>
</feature>
<evidence type="ECO:0000256" key="2">
    <source>
        <dbReference type="ARBA" id="ARBA00005120"/>
    </source>
</evidence>
<comment type="pathway">
    <text evidence="2 12">Amino-acid biosynthesis; L-lysine biosynthesis via DAP pathway; (S)-tetrahydrodipicolinate from L-aspartate: step 3/4.</text>
</comment>
<dbReference type="Pfam" id="PF00701">
    <property type="entry name" value="DHDPS"/>
    <property type="match status" value="1"/>
</dbReference>
<accession>A0ABV4U1A3</accession>
<dbReference type="CDD" id="cd00950">
    <property type="entry name" value="DHDPS"/>
    <property type="match status" value="1"/>
</dbReference>
<dbReference type="InterPro" id="IPR013785">
    <property type="entry name" value="Aldolase_TIM"/>
</dbReference>
<dbReference type="PANTHER" id="PTHR12128">
    <property type="entry name" value="DIHYDRODIPICOLINATE SYNTHASE"/>
    <property type="match status" value="1"/>
</dbReference>
<dbReference type="Gene3D" id="3.20.20.70">
    <property type="entry name" value="Aldolase class I"/>
    <property type="match status" value="1"/>
</dbReference>
<evidence type="ECO:0000256" key="10">
    <source>
        <dbReference type="ARBA" id="ARBA00023270"/>
    </source>
</evidence>
<dbReference type="PROSITE" id="PS00665">
    <property type="entry name" value="DHDPS_1"/>
    <property type="match status" value="1"/>
</dbReference>
<evidence type="ECO:0000256" key="3">
    <source>
        <dbReference type="ARBA" id="ARBA00007592"/>
    </source>
</evidence>